<dbReference type="InterPro" id="IPR012466">
    <property type="entry name" value="NECAP_PHear"/>
</dbReference>
<dbReference type="InterPro" id="IPR026961">
    <property type="entry name" value="PGG_dom"/>
</dbReference>
<dbReference type="GO" id="GO:0016020">
    <property type="term" value="C:membrane"/>
    <property type="evidence" value="ECO:0007669"/>
    <property type="project" value="InterPro"/>
</dbReference>
<dbReference type="CDD" id="cd13228">
    <property type="entry name" value="PHear_NECAP"/>
    <property type="match status" value="1"/>
</dbReference>
<feature type="repeat" description="ANK" evidence="1">
    <location>
        <begin position="188"/>
        <end position="220"/>
    </location>
</feature>
<dbReference type="Pfam" id="PF07933">
    <property type="entry name" value="DUF1681"/>
    <property type="match status" value="1"/>
</dbReference>
<keyword evidence="2" id="KW-1133">Transmembrane helix</keyword>
<dbReference type="SMART" id="SM00248">
    <property type="entry name" value="ANK"/>
    <property type="match status" value="9"/>
</dbReference>
<dbReference type="InterPro" id="IPR002110">
    <property type="entry name" value="Ankyrin_rpt"/>
</dbReference>
<name>A0A2N9EXQ3_FAGSY</name>
<evidence type="ECO:0000259" key="3">
    <source>
        <dbReference type="Pfam" id="PF07933"/>
    </source>
</evidence>
<proteinExistence type="predicted"/>
<protein>
    <recommendedName>
        <fullName evidence="6">NECAP PHear domain-containing protein</fullName>
    </recommendedName>
</protein>
<feature type="domain" description="NECAP PHear" evidence="3">
    <location>
        <begin position="369"/>
        <end position="482"/>
    </location>
</feature>
<dbReference type="PROSITE" id="PS50088">
    <property type="entry name" value="ANK_REPEAT"/>
    <property type="match status" value="3"/>
</dbReference>
<feature type="domain" description="PGG" evidence="4">
    <location>
        <begin position="283"/>
        <end position="316"/>
    </location>
</feature>
<gene>
    <name evidence="5" type="ORF">FSB_LOCUS11408</name>
</gene>
<dbReference type="Pfam" id="PF13962">
    <property type="entry name" value="PGG"/>
    <property type="match status" value="1"/>
</dbReference>
<sequence length="915" mass="103105">MAERIERMNQVAQQGNIDGFYNLIREDVKLLEHIDELPFVDTPLHIAASVGHIPFALEMMGLKPSFARKLNPDGFSPIHLALQKGHTEMVRRLLQVDGELVGVKGRERITPLHYVAATDDQLDLLAEFLSFCPDSIANVTIRNETALHIAVKHGKLKAFKFLVRWLRKNRFKNDEFWESTILNWEDNDGNTVLHLAVLNNQAKAVKKLLKSGVNINAKNLEGERAWNILMANKEISVMLRCAGALPASCHASVTSFTYYLYSMVLFLKKLGMHFIREKRRISENRRNMLLVIASLLITITYQGILSPPGGLNNDGTPVEDEIGSFYYGLLLNRLRAPTNRDKVAFEGWKVQPLVMMVECSRRWMLCKCWKNKVFCHPDKIWVGRLQVVSCKARCEIRLEDPGSGDLFAACFVQPDQPREAAVETVLDSSRYFVLRIEDGRGKHAFVGLGFAERNEAFDFNVALSDHEKHVRREQEKDTGESTDDTHIDIHPAVLGHGGCGGVGSRWSLNADQIWMDLWVCCCGLLEDLWSAVGCCGRRIVVAGGVCGGLQVGLAVMVPISGGFGSWAPQVFCVNIKNLKGKAAWDILQEQTQVNREMKVKLRRAKALIASSLPTITSYADYLMQPKVNFRRFLTIYARDVIRISYEKRNALLVVSVLLIIVTYQAVLSVLGDFGKMTTNLKPIAMEMMGLEPSFARKLNRYGFSHIHLALQNGHTEMEDAKLLEHIDELPFVDTPLHIAASFGNIPIAMEMMGLKPSFARKLNPYGFSPIHLALQNGHTEMVHHLLQFDGDLVRVKAKEHITPLHYVAKTDYHLDLLPKFLSICLDSITDVTIRNETALHIAMKNNVLDAFKLLAVRHLLYWGLVDIKAKNLEGNTAWDILQDPRHVDNKEMRVMLHRARAKPGSSLSTVPSYAK</sequence>
<dbReference type="EMBL" id="OIVN01000652">
    <property type="protein sequence ID" value="SPC83526.1"/>
    <property type="molecule type" value="Genomic_DNA"/>
</dbReference>
<dbReference type="InterPro" id="IPR036770">
    <property type="entry name" value="Ankyrin_rpt-contain_sf"/>
</dbReference>
<dbReference type="Gene3D" id="2.30.29.30">
    <property type="entry name" value="Pleckstrin-homology domain (PH domain)/Phosphotyrosine-binding domain (PTB)"/>
    <property type="match status" value="1"/>
</dbReference>
<dbReference type="SUPFAM" id="SSF50729">
    <property type="entry name" value="PH domain-like"/>
    <property type="match status" value="1"/>
</dbReference>
<dbReference type="AlphaFoldDB" id="A0A2N9EXQ3"/>
<dbReference type="PRINTS" id="PR01415">
    <property type="entry name" value="ANKYRIN"/>
</dbReference>
<evidence type="ECO:0000259" key="4">
    <source>
        <dbReference type="Pfam" id="PF13962"/>
    </source>
</evidence>
<keyword evidence="2" id="KW-0812">Transmembrane</keyword>
<dbReference type="InterPro" id="IPR011993">
    <property type="entry name" value="PH-like_dom_sf"/>
</dbReference>
<dbReference type="PROSITE" id="PS50297">
    <property type="entry name" value="ANK_REP_REGION"/>
    <property type="match status" value="3"/>
</dbReference>
<keyword evidence="1" id="KW-0040">ANK repeat</keyword>
<keyword evidence="2" id="KW-0472">Membrane</keyword>
<dbReference type="GO" id="GO:0006897">
    <property type="term" value="P:endocytosis"/>
    <property type="evidence" value="ECO:0007669"/>
    <property type="project" value="InterPro"/>
</dbReference>
<feature type="repeat" description="ANK" evidence="1">
    <location>
        <begin position="765"/>
        <end position="797"/>
    </location>
</feature>
<feature type="transmembrane region" description="Helical" evidence="2">
    <location>
        <begin position="650"/>
        <end position="671"/>
    </location>
</feature>
<reference evidence="5" key="1">
    <citation type="submission" date="2018-02" db="EMBL/GenBank/DDBJ databases">
        <authorList>
            <person name="Cohen D.B."/>
            <person name="Kent A.D."/>
        </authorList>
    </citation>
    <scope>NUCLEOTIDE SEQUENCE</scope>
</reference>
<dbReference type="Gene3D" id="1.25.40.20">
    <property type="entry name" value="Ankyrin repeat-containing domain"/>
    <property type="match status" value="2"/>
</dbReference>
<dbReference type="PANTHER" id="PTHR24128">
    <property type="entry name" value="HOMEOBOX PROTEIN WARIAI"/>
    <property type="match status" value="1"/>
</dbReference>
<evidence type="ECO:0000256" key="1">
    <source>
        <dbReference type="PROSITE-ProRule" id="PRU00023"/>
    </source>
</evidence>
<feature type="transmembrane region" description="Helical" evidence="2">
    <location>
        <begin position="256"/>
        <end position="275"/>
    </location>
</feature>
<accession>A0A2N9EXQ3</accession>
<evidence type="ECO:0000256" key="2">
    <source>
        <dbReference type="SAM" id="Phobius"/>
    </source>
</evidence>
<organism evidence="5">
    <name type="scientific">Fagus sylvatica</name>
    <name type="common">Beechnut</name>
    <dbReference type="NCBI Taxonomy" id="28930"/>
    <lineage>
        <taxon>Eukaryota</taxon>
        <taxon>Viridiplantae</taxon>
        <taxon>Streptophyta</taxon>
        <taxon>Embryophyta</taxon>
        <taxon>Tracheophyta</taxon>
        <taxon>Spermatophyta</taxon>
        <taxon>Magnoliopsida</taxon>
        <taxon>eudicotyledons</taxon>
        <taxon>Gunneridae</taxon>
        <taxon>Pentapetalae</taxon>
        <taxon>rosids</taxon>
        <taxon>fabids</taxon>
        <taxon>Fagales</taxon>
        <taxon>Fagaceae</taxon>
        <taxon>Fagus</taxon>
    </lineage>
</organism>
<feature type="transmembrane region" description="Helical" evidence="2">
    <location>
        <begin position="287"/>
        <end position="304"/>
    </location>
</feature>
<feature type="repeat" description="ANK" evidence="1">
    <location>
        <begin position="73"/>
        <end position="95"/>
    </location>
</feature>
<dbReference type="PANTHER" id="PTHR24128:SF24">
    <property type="entry name" value="ANKYRIN REPEAT PROTEIN"/>
    <property type="match status" value="1"/>
</dbReference>
<evidence type="ECO:0008006" key="6">
    <source>
        <dbReference type="Google" id="ProtNLM"/>
    </source>
</evidence>
<evidence type="ECO:0000313" key="5">
    <source>
        <dbReference type="EMBL" id="SPC83526.1"/>
    </source>
</evidence>
<dbReference type="SUPFAM" id="SSF48403">
    <property type="entry name" value="Ankyrin repeat"/>
    <property type="match status" value="2"/>
</dbReference>
<dbReference type="Pfam" id="PF12796">
    <property type="entry name" value="Ank_2"/>
    <property type="match status" value="3"/>
</dbReference>